<organism evidence="1 2">
    <name type="scientific">Liparis tanakae</name>
    <name type="common">Tanaka's snailfish</name>
    <dbReference type="NCBI Taxonomy" id="230148"/>
    <lineage>
        <taxon>Eukaryota</taxon>
        <taxon>Metazoa</taxon>
        <taxon>Chordata</taxon>
        <taxon>Craniata</taxon>
        <taxon>Vertebrata</taxon>
        <taxon>Euteleostomi</taxon>
        <taxon>Actinopterygii</taxon>
        <taxon>Neopterygii</taxon>
        <taxon>Teleostei</taxon>
        <taxon>Neoteleostei</taxon>
        <taxon>Acanthomorphata</taxon>
        <taxon>Eupercaria</taxon>
        <taxon>Perciformes</taxon>
        <taxon>Cottioidei</taxon>
        <taxon>Cottales</taxon>
        <taxon>Liparidae</taxon>
        <taxon>Liparis</taxon>
    </lineage>
</organism>
<dbReference type="Proteomes" id="UP000314294">
    <property type="component" value="Unassembled WGS sequence"/>
</dbReference>
<accession>A0A4Z2H1G2</accession>
<dbReference type="AlphaFoldDB" id="A0A4Z2H1G2"/>
<protein>
    <submittedName>
        <fullName evidence="1">Uncharacterized protein</fullName>
    </submittedName>
</protein>
<gene>
    <name evidence="1" type="ORF">EYF80_030625</name>
</gene>
<keyword evidence="2" id="KW-1185">Reference proteome</keyword>
<sequence length="67" mass="7558">MRTEVASCLLQYSKQEVTLRQHAVASLVFEVTIPRNTVYIRDLVTPYTPARSLNSPTANRLVTPALR</sequence>
<evidence type="ECO:0000313" key="1">
    <source>
        <dbReference type="EMBL" id="TNN59175.1"/>
    </source>
</evidence>
<name>A0A4Z2H1G2_9TELE</name>
<comment type="caution">
    <text evidence="1">The sequence shown here is derived from an EMBL/GenBank/DDBJ whole genome shotgun (WGS) entry which is preliminary data.</text>
</comment>
<reference evidence="1 2" key="1">
    <citation type="submission" date="2019-03" db="EMBL/GenBank/DDBJ databases">
        <title>First draft genome of Liparis tanakae, snailfish: a comprehensive survey of snailfish specific genes.</title>
        <authorList>
            <person name="Kim W."/>
            <person name="Song I."/>
            <person name="Jeong J.-H."/>
            <person name="Kim D."/>
            <person name="Kim S."/>
            <person name="Ryu S."/>
            <person name="Song J.Y."/>
            <person name="Lee S.K."/>
        </authorList>
    </citation>
    <scope>NUCLEOTIDE SEQUENCE [LARGE SCALE GENOMIC DNA]</scope>
    <source>
        <tissue evidence="1">Muscle</tissue>
    </source>
</reference>
<evidence type="ECO:0000313" key="2">
    <source>
        <dbReference type="Proteomes" id="UP000314294"/>
    </source>
</evidence>
<proteinExistence type="predicted"/>
<dbReference type="EMBL" id="SRLO01000362">
    <property type="protein sequence ID" value="TNN59175.1"/>
    <property type="molecule type" value="Genomic_DNA"/>
</dbReference>